<feature type="compositionally biased region" description="Polar residues" evidence="1">
    <location>
        <begin position="1"/>
        <end position="16"/>
    </location>
</feature>
<dbReference type="AlphaFoldDB" id="A0A2S4PKK9"/>
<feature type="region of interest" description="Disordered" evidence="1">
    <location>
        <begin position="149"/>
        <end position="170"/>
    </location>
</feature>
<evidence type="ECO:0000313" key="3">
    <source>
        <dbReference type="Proteomes" id="UP000237438"/>
    </source>
</evidence>
<keyword evidence="3" id="KW-1185">Reference proteome</keyword>
<reference evidence="2 3" key="1">
    <citation type="submission" date="2017-10" db="EMBL/GenBank/DDBJ databases">
        <title>Development of genomic resources for the powdery mildew, Erysiphe pulchra.</title>
        <authorList>
            <person name="Wadl P.A."/>
            <person name="Mack B.M."/>
            <person name="Moore G."/>
            <person name="Beltz S.B."/>
        </authorList>
    </citation>
    <scope>NUCLEOTIDE SEQUENCE [LARGE SCALE GENOMIC DNA]</scope>
    <source>
        <strain evidence="2">Cflorida</strain>
    </source>
</reference>
<dbReference type="EMBL" id="PEDP01002582">
    <property type="protein sequence ID" value="POS82576.1"/>
    <property type="molecule type" value="Genomic_DNA"/>
</dbReference>
<evidence type="ECO:0000313" key="2">
    <source>
        <dbReference type="EMBL" id="POS82576.1"/>
    </source>
</evidence>
<protein>
    <submittedName>
        <fullName evidence="2">Uncharacterized protein</fullName>
    </submittedName>
</protein>
<comment type="caution">
    <text evidence="2">The sequence shown here is derived from an EMBL/GenBank/DDBJ whole genome shotgun (WGS) entry which is preliminary data.</text>
</comment>
<dbReference type="Proteomes" id="UP000237438">
    <property type="component" value="Unassembled WGS sequence"/>
</dbReference>
<accession>A0A2S4PKK9</accession>
<organism evidence="2 3">
    <name type="scientific">Erysiphe pulchra</name>
    <dbReference type="NCBI Taxonomy" id="225359"/>
    <lineage>
        <taxon>Eukaryota</taxon>
        <taxon>Fungi</taxon>
        <taxon>Dikarya</taxon>
        <taxon>Ascomycota</taxon>
        <taxon>Pezizomycotina</taxon>
        <taxon>Leotiomycetes</taxon>
        <taxon>Erysiphales</taxon>
        <taxon>Erysiphaceae</taxon>
        <taxon>Erysiphe</taxon>
    </lineage>
</organism>
<feature type="region of interest" description="Disordered" evidence="1">
    <location>
        <begin position="1"/>
        <end position="75"/>
    </location>
</feature>
<feature type="compositionally biased region" description="Polar residues" evidence="1">
    <location>
        <begin position="66"/>
        <end position="75"/>
    </location>
</feature>
<feature type="non-terminal residue" evidence="2">
    <location>
        <position position="337"/>
    </location>
</feature>
<evidence type="ECO:0000256" key="1">
    <source>
        <dbReference type="SAM" id="MobiDB-lite"/>
    </source>
</evidence>
<sequence>MTDSMDISQETQAPSTERSHQPPPIPNSPFASPTPLLNLEPPTKTSGGRLILKPVAPSKRPITERPTPSCSNKISSGNAFLPKELAEIVAIRQLRERAWHARLMICSNAISSIESTLANFKEAIEKEKVAAFKAYLQLTIANIAAVDSSPSPPQIPIHTRPTKGDRIGKDRSNTKKVTIVIPPKPIGVAIKKKVAKETPSLPNTPQISENTWATVARAGQKKARVILNNSTQVNLTGIQSRRPANKEKSKHEWRKLSPAGIRGAIVKKLHISPSLIGRVKPVHSGFALSPCSPEASEEIIKAGNGLFLSGAKLEIATNWASVLVPTVPASIKMEQGL</sequence>
<proteinExistence type="predicted"/>
<gene>
    <name evidence="2" type="ORF">EPUL_004491</name>
</gene>
<name>A0A2S4PKK9_9PEZI</name>